<protein>
    <recommendedName>
        <fullName evidence="4">DUF2157 domain-containing protein</fullName>
    </recommendedName>
</protein>
<evidence type="ECO:0000313" key="2">
    <source>
        <dbReference type="EMBL" id="MDK2122746.1"/>
    </source>
</evidence>
<feature type="transmembrane region" description="Helical" evidence="1">
    <location>
        <begin position="219"/>
        <end position="241"/>
    </location>
</feature>
<feature type="transmembrane region" description="Helical" evidence="1">
    <location>
        <begin position="159"/>
        <end position="180"/>
    </location>
</feature>
<organism evidence="2 3">
    <name type="scientific">Parachitinimonas caeni</name>
    <dbReference type="NCBI Taxonomy" id="3031301"/>
    <lineage>
        <taxon>Bacteria</taxon>
        <taxon>Pseudomonadati</taxon>
        <taxon>Pseudomonadota</taxon>
        <taxon>Betaproteobacteria</taxon>
        <taxon>Neisseriales</taxon>
        <taxon>Chitinibacteraceae</taxon>
        <taxon>Parachitinimonas</taxon>
    </lineage>
</organism>
<feature type="transmembrane region" description="Helical" evidence="1">
    <location>
        <begin position="274"/>
        <end position="291"/>
    </location>
</feature>
<evidence type="ECO:0000256" key="1">
    <source>
        <dbReference type="SAM" id="Phobius"/>
    </source>
</evidence>
<proteinExistence type="predicted"/>
<name>A0ABT7DRQ5_9NEIS</name>
<feature type="transmembrane region" description="Helical" evidence="1">
    <location>
        <begin position="247"/>
        <end position="269"/>
    </location>
</feature>
<dbReference type="RefSeq" id="WP_284099023.1">
    <property type="nucleotide sequence ID" value="NZ_JARRAF010000001.1"/>
</dbReference>
<sequence length="344" mass="36746">MYSDDDLDSAVQAGVMPPATANAFRQFVARRHATHLVDEENFRLVSSFNDFFVVIACGLLLSALAGIFASIAPLLIGPVMAATAWALAEFFTRKRRMALPSIMLLLAFCGSVAFSAGYLVSAFTAGPMMAKSGPLVAGSAAVAAALAAWAHWQRFQVPITVAAGMVGLATLALQILLAVAPHSKDYLLLLALVLGVLTFALALYWDMSDRERKTHRSDVAFWLHLLAAPMIVHPIFALLGINSDSELVGLSQALTVIALYIGLGVVGLVVDRRALLVSALIYVLWALNALFKQFGAVSLNVALTALVIGSALLLLSAFWHSARGLLVRQLPLELRTRLPAQEAA</sequence>
<keyword evidence="1" id="KW-0812">Transmembrane</keyword>
<evidence type="ECO:0000313" key="3">
    <source>
        <dbReference type="Proteomes" id="UP001172778"/>
    </source>
</evidence>
<dbReference type="Proteomes" id="UP001172778">
    <property type="component" value="Unassembled WGS sequence"/>
</dbReference>
<gene>
    <name evidence="2" type="ORF">PZA18_01645</name>
</gene>
<dbReference type="EMBL" id="JARRAF010000001">
    <property type="protein sequence ID" value="MDK2122746.1"/>
    <property type="molecule type" value="Genomic_DNA"/>
</dbReference>
<evidence type="ECO:0008006" key="4">
    <source>
        <dbReference type="Google" id="ProtNLM"/>
    </source>
</evidence>
<keyword evidence="1" id="KW-0472">Membrane</keyword>
<feature type="transmembrane region" description="Helical" evidence="1">
    <location>
        <begin position="132"/>
        <end position="152"/>
    </location>
</feature>
<keyword evidence="3" id="KW-1185">Reference proteome</keyword>
<reference evidence="2" key="1">
    <citation type="submission" date="2023-03" db="EMBL/GenBank/DDBJ databases">
        <title>Chitinimonas shenzhenensis gen. nov., sp. nov., a novel member of family Burkholderiaceae isolated from activated sludge collected in Shen Zhen, China.</title>
        <authorList>
            <person name="Wang X."/>
        </authorList>
    </citation>
    <scope>NUCLEOTIDE SEQUENCE</scope>
    <source>
        <strain evidence="2">DQS-5</strain>
    </source>
</reference>
<feature type="transmembrane region" description="Helical" evidence="1">
    <location>
        <begin position="186"/>
        <end position="207"/>
    </location>
</feature>
<feature type="transmembrane region" description="Helical" evidence="1">
    <location>
        <begin position="51"/>
        <end position="76"/>
    </location>
</feature>
<accession>A0ABT7DRQ5</accession>
<keyword evidence="1" id="KW-1133">Transmembrane helix</keyword>
<feature type="transmembrane region" description="Helical" evidence="1">
    <location>
        <begin position="97"/>
        <end position="120"/>
    </location>
</feature>
<feature type="transmembrane region" description="Helical" evidence="1">
    <location>
        <begin position="297"/>
        <end position="319"/>
    </location>
</feature>
<comment type="caution">
    <text evidence="2">The sequence shown here is derived from an EMBL/GenBank/DDBJ whole genome shotgun (WGS) entry which is preliminary data.</text>
</comment>